<feature type="region of interest" description="Disordered" evidence="1">
    <location>
        <begin position="911"/>
        <end position="1015"/>
    </location>
</feature>
<feature type="region of interest" description="Disordered" evidence="1">
    <location>
        <begin position="534"/>
        <end position="554"/>
    </location>
</feature>
<dbReference type="WBParaSite" id="maker-uti_cns_0001572-snap-gene-0.2-mRNA-1">
    <property type="protein sequence ID" value="maker-uti_cns_0001572-snap-gene-0.2-mRNA-1"/>
    <property type="gene ID" value="maker-uti_cns_0001572-snap-gene-0.2"/>
</dbReference>
<proteinExistence type="predicted"/>
<feature type="region of interest" description="Disordered" evidence="1">
    <location>
        <begin position="816"/>
        <end position="837"/>
    </location>
</feature>
<sequence length="1458" mass="158938">FPYRAKMTKICMYNFKSCVTWLVLLLLIKISGSTRVEQFIQCTSSAVEEHKLSGRAAAVTAYCASACASKLDCDFFLACNDDAFDQLPAAASAIAATPHANCLIDAAKRVESTGYNKFLLAPPSSRNRSMCSVFVKQSAKVYLGQAGRYAPGYNLVGGPYFVDNLTDCLANCSRTAGCGSVDFDSFGKTCFLNACGAGPSLPSILSTALLGSYIQLRGSAQQHFSLTRLAQNNLGIMAVLCASTASAWLHQLYLGPLVSQALKRKDKTAFRRLHGLSMALNMGGIAASVAVKLRKLNNSLNGCAMLPSWSLNRLTPTMAKMQIAMISRAIMFNMLGRVATMASRMSRTVFMFVDRANRRPMRKTRAKRTTRRGISDLNDWNIMVSSLSSSLDTRASLNKRRKRVIRSTIAIRLPLLINRSIGKSSVLPFRTTMPRRRTPILPGEVAMFRALRLRALAHLAIVNNAGPPVWTRCDHWAALGSERSWLPIVRVVCPVEKTIVHDPGGRSYAVVAGSVACTVKDRSVVNVDAFAQQRTPVEHQRAQAEESNQSHKKPENWHQILDGAHHSSHDFARELKRANETEQADHPDDSNNRYKHRQHIGADHDYFYYTVPAPQKRVLIEHKSAIILMISSEQYTAKNKSVPISMIGSSLYAKTKARKSRMITLTMKAWKWRLVTMLMAACLSSLSGEKTPRLRCENGQLVSVSRSIHGGLSLYTWKVLKFLVLTPLTLAVVSNSVMPKGAVSSGWMSWLGVYRRRIIGGNSCLDSAWSCCCCCCESSLELTQPVAQPAVDMGNHLASCAGGRSKRSSGYSFEVAIDPNSEPGHHRQKPSTGDDYEARMQIDDEELAVRYRHCMQTTDRQRRKSSSSVRLRPSRSRVKFRLESFDSQASTESERRNFVMLLIDSLPETFLDEDETSGSSTTVRTTAQVNHYDADEENIEDEGFSGASSSTSPPPSKENAILSESAQSHTYESIKSMEEAAASEPSHSASSPSPPPPPPPKNKQSKRSKELSLNRTQRQQLCIRIRGVIVDDFLAIAINSRVSSITLVFSLISWFIRVSANRLYRCSGAQNRTNTSTMTTDARPSHPEIDRRFRCSSRVGRGVAAKQLKPQFGLASVHQTRQALVDPAVSGADGQCGQQQQADGSVAASSGVFVAAVGLQAEQAETAAPALGAQLAALRVFSGRQLVGTNHRTHPRELQNRCHLLELPSRTLTPLPAPPSTPLLLPTLPPPLVPAAAAAAAKLSPNPNPSTRLAEAKVNTEGEHHGAAGELDQRTEYRAQVPAQVGEAQRGDRQDDGADAEVAQAEELLESAVRPRQTASSTVQRNQQEPGIESSKSHSRFGVSVEQGRHGGVELRPDVRRHPDRPVPFEAVDSTLGAGRLQRLRQHSAVAGGPGAVLGAGRPRRGVARPSGSPLARMGIEAAELLADAAALTDELGFGCWTPGRSDGRMELRAGSSG</sequence>
<feature type="chain" id="PRO_5009319297" evidence="2">
    <location>
        <begin position="34"/>
        <end position="1458"/>
    </location>
</feature>
<dbReference type="Proteomes" id="UP000095280">
    <property type="component" value="Unplaced"/>
</dbReference>
<feature type="signal peptide" evidence="2">
    <location>
        <begin position="1"/>
        <end position="33"/>
    </location>
</feature>
<reference evidence="4" key="1">
    <citation type="submission" date="2016-11" db="UniProtKB">
        <authorList>
            <consortium name="WormBaseParasite"/>
        </authorList>
    </citation>
    <scope>IDENTIFICATION</scope>
</reference>
<feature type="compositionally biased region" description="Polar residues" evidence="1">
    <location>
        <begin position="962"/>
        <end position="973"/>
    </location>
</feature>
<evidence type="ECO:0000256" key="1">
    <source>
        <dbReference type="SAM" id="MobiDB-lite"/>
    </source>
</evidence>
<feature type="compositionally biased region" description="Basic and acidic residues" evidence="1">
    <location>
        <begin position="1347"/>
        <end position="1366"/>
    </location>
</feature>
<name>A0A1I8GEI1_9PLAT</name>
<feature type="compositionally biased region" description="Low complexity" evidence="1">
    <location>
        <begin position="979"/>
        <end position="991"/>
    </location>
</feature>
<evidence type="ECO:0000313" key="3">
    <source>
        <dbReference type="Proteomes" id="UP000095280"/>
    </source>
</evidence>
<protein>
    <submittedName>
        <fullName evidence="4">Apple domain-containing protein</fullName>
    </submittedName>
</protein>
<feature type="compositionally biased region" description="Polar residues" evidence="1">
    <location>
        <begin position="917"/>
        <end position="929"/>
    </location>
</feature>
<feature type="compositionally biased region" description="Basic and acidic residues" evidence="1">
    <location>
        <begin position="536"/>
        <end position="554"/>
    </location>
</feature>
<keyword evidence="2" id="KW-0732">Signal</keyword>
<feature type="compositionally biased region" description="Acidic residues" evidence="1">
    <location>
        <begin position="934"/>
        <end position="943"/>
    </location>
</feature>
<feature type="region of interest" description="Disordered" evidence="1">
    <location>
        <begin position="1309"/>
        <end position="1366"/>
    </location>
</feature>
<feature type="compositionally biased region" description="Polar residues" evidence="1">
    <location>
        <begin position="1317"/>
        <end position="1329"/>
    </location>
</feature>
<organism evidence="3 4">
    <name type="scientific">Macrostomum lignano</name>
    <dbReference type="NCBI Taxonomy" id="282301"/>
    <lineage>
        <taxon>Eukaryota</taxon>
        <taxon>Metazoa</taxon>
        <taxon>Spiralia</taxon>
        <taxon>Lophotrochozoa</taxon>
        <taxon>Platyhelminthes</taxon>
        <taxon>Rhabditophora</taxon>
        <taxon>Macrostomorpha</taxon>
        <taxon>Macrostomida</taxon>
        <taxon>Macrostomidae</taxon>
        <taxon>Macrostomum</taxon>
    </lineage>
</organism>
<evidence type="ECO:0000256" key="2">
    <source>
        <dbReference type="SAM" id="SignalP"/>
    </source>
</evidence>
<accession>A0A1I8GEI1</accession>
<evidence type="ECO:0000313" key="4">
    <source>
        <dbReference type="WBParaSite" id="maker-uti_cns_0001572-snap-gene-0.2-mRNA-1"/>
    </source>
</evidence>
<keyword evidence="3" id="KW-1185">Reference proteome</keyword>
<feature type="compositionally biased region" description="Pro residues" evidence="1">
    <location>
        <begin position="992"/>
        <end position="1001"/>
    </location>
</feature>
<feature type="region of interest" description="Disordered" evidence="1">
    <location>
        <begin position="1392"/>
        <end position="1412"/>
    </location>
</feature>